<evidence type="ECO:0000313" key="3">
    <source>
        <dbReference type="EMBL" id="MBG9378355.1"/>
    </source>
</evidence>
<feature type="signal peptide" evidence="2">
    <location>
        <begin position="1"/>
        <end position="18"/>
    </location>
</feature>
<name>A0A931GZS6_9BACT</name>
<protein>
    <submittedName>
        <fullName evidence="3">Uncharacterized protein</fullName>
    </submittedName>
</protein>
<evidence type="ECO:0000256" key="1">
    <source>
        <dbReference type="SAM" id="MobiDB-lite"/>
    </source>
</evidence>
<keyword evidence="2" id="KW-0732">Signal</keyword>
<feature type="region of interest" description="Disordered" evidence="1">
    <location>
        <begin position="159"/>
        <end position="232"/>
    </location>
</feature>
<dbReference type="AlphaFoldDB" id="A0A931GZS6"/>
<evidence type="ECO:0000313" key="4">
    <source>
        <dbReference type="Proteomes" id="UP000628448"/>
    </source>
</evidence>
<reference evidence="3" key="1">
    <citation type="submission" date="2020-11" db="EMBL/GenBank/DDBJ databases">
        <title>Bacterial whole genome sequence for Panacibacter sp. DH6.</title>
        <authorList>
            <person name="Le V."/>
            <person name="Ko S."/>
            <person name="Ahn C.-Y."/>
            <person name="Oh H.-M."/>
        </authorList>
    </citation>
    <scope>NUCLEOTIDE SEQUENCE</scope>
    <source>
        <strain evidence="3">DH6</strain>
    </source>
</reference>
<proteinExistence type="predicted"/>
<organism evidence="3 4">
    <name type="scientific">Panacibacter microcysteis</name>
    <dbReference type="NCBI Taxonomy" id="2793269"/>
    <lineage>
        <taxon>Bacteria</taxon>
        <taxon>Pseudomonadati</taxon>
        <taxon>Bacteroidota</taxon>
        <taxon>Chitinophagia</taxon>
        <taxon>Chitinophagales</taxon>
        <taxon>Chitinophagaceae</taxon>
        <taxon>Panacibacter</taxon>
    </lineage>
</organism>
<gene>
    <name evidence="3" type="ORF">I5907_19105</name>
</gene>
<evidence type="ECO:0000256" key="2">
    <source>
        <dbReference type="SAM" id="SignalP"/>
    </source>
</evidence>
<comment type="caution">
    <text evidence="3">The sequence shown here is derived from an EMBL/GenBank/DDBJ whole genome shotgun (WGS) entry which is preliminary data.</text>
</comment>
<dbReference type="Proteomes" id="UP000628448">
    <property type="component" value="Unassembled WGS sequence"/>
</dbReference>
<feature type="chain" id="PRO_5036850841" evidence="2">
    <location>
        <begin position="19"/>
        <end position="379"/>
    </location>
</feature>
<accession>A0A931GZS6</accession>
<dbReference type="EMBL" id="JADWYR010000002">
    <property type="protein sequence ID" value="MBG9378355.1"/>
    <property type="molecule type" value="Genomic_DNA"/>
</dbReference>
<keyword evidence="4" id="KW-1185">Reference proteome</keyword>
<feature type="compositionally biased region" description="Low complexity" evidence="1">
    <location>
        <begin position="167"/>
        <end position="189"/>
    </location>
</feature>
<feature type="compositionally biased region" description="Polar residues" evidence="1">
    <location>
        <begin position="199"/>
        <end position="219"/>
    </location>
</feature>
<sequence>MKFRLLLTLLLLSTLVQAQSMLGIWRGYFFSGYGAFKQQYKYEVQLDELFNKSAQKAIQGVTYSYRTTVFYGKATLQGIYDAKSKTITIRELKLVELKIAERTEPCLMTCYLDYRKEGNTEILEGTFTSINVNTKGDCGSGYVYLERVQESDFKKEDFLLKKEQKTPPKTTAKTTPKATPQAQPKTTPKSVKPAPPLTKKTNPPAKTSPNKSNSNTTKKTAPPASRADTVVKVVPPNPPAITKPKQEVPAKNIPVPDVIKERDNPLVKKITTTSTDILIELYDNGEIDGDTITVYDNNEVVAFRKKLNKTPITLHITATAGNPHHEIVMVANNLGSIPPNTALMVVTTEGKHYEMFISSDEKKNAKVVIDYKEPGTELK</sequence>
<dbReference type="RefSeq" id="WP_196992392.1">
    <property type="nucleotide sequence ID" value="NZ_JADWYR010000002.1"/>
</dbReference>